<protein>
    <submittedName>
        <fullName evidence="3">Uncharacterized protein</fullName>
    </submittedName>
</protein>
<evidence type="ECO:0000313" key="3">
    <source>
        <dbReference type="EMBL" id="MDP1025621.1"/>
    </source>
</evidence>
<dbReference type="EMBL" id="JAUUDS010000001">
    <property type="protein sequence ID" value="MDP1025621.1"/>
    <property type="molecule type" value="Genomic_DNA"/>
</dbReference>
<proteinExistence type="predicted"/>
<feature type="region of interest" description="Disordered" evidence="1">
    <location>
        <begin position="69"/>
        <end position="91"/>
    </location>
</feature>
<evidence type="ECO:0000256" key="1">
    <source>
        <dbReference type="SAM" id="MobiDB-lite"/>
    </source>
</evidence>
<dbReference type="RefSeq" id="WP_305171218.1">
    <property type="nucleotide sequence ID" value="NZ_JAUUDS010000001.1"/>
</dbReference>
<evidence type="ECO:0000313" key="4">
    <source>
        <dbReference type="Proteomes" id="UP001230685"/>
    </source>
</evidence>
<keyword evidence="4" id="KW-1185">Reference proteome</keyword>
<comment type="caution">
    <text evidence="3">The sequence shown here is derived from an EMBL/GenBank/DDBJ whole genome shotgun (WGS) entry which is preliminary data.</text>
</comment>
<gene>
    <name evidence="3" type="ORF">Q5H91_00200</name>
</gene>
<organism evidence="3 4">
    <name type="scientific">Sphingomonas aurea</name>
    <dbReference type="NCBI Taxonomy" id="3063994"/>
    <lineage>
        <taxon>Bacteria</taxon>
        <taxon>Pseudomonadati</taxon>
        <taxon>Pseudomonadota</taxon>
        <taxon>Alphaproteobacteria</taxon>
        <taxon>Sphingomonadales</taxon>
        <taxon>Sphingomonadaceae</taxon>
        <taxon>Sphingomonas</taxon>
    </lineage>
</organism>
<keyword evidence="2" id="KW-0812">Transmembrane</keyword>
<feature type="transmembrane region" description="Helical" evidence="2">
    <location>
        <begin position="16"/>
        <end position="35"/>
    </location>
</feature>
<evidence type="ECO:0000256" key="2">
    <source>
        <dbReference type="SAM" id="Phobius"/>
    </source>
</evidence>
<keyword evidence="2" id="KW-0472">Membrane</keyword>
<name>A0ABT9EFS3_9SPHN</name>
<dbReference type="Proteomes" id="UP001230685">
    <property type="component" value="Unassembled WGS sequence"/>
</dbReference>
<keyword evidence="2" id="KW-1133">Transmembrane helix</keyword>
<reference evidence="3 4" key="1">
    <citation type="submission" date="2023-07" db="EMBL/GenBank/DDBJ databases">
        <authorList>
            <person name="Kim M.K."/>
        </authorList>
    </citation>
    <scope>NUCLEOTIDE SEQUENCE [LARGE SCALE GENOMIC DNA]</scope>
    <source>
        <strain evidence="3 4">KR1UV-12</strain>
    </source>
</reference>
<sequence length="91" mass="9131">MDVRPEPSQPIQRIKVGMIGLLAVVVLIAIASAIISSATRERPVAGSAQANLVAEIAATNDSAAMGTGEPLAEMGVAPSSANLQGPVAPEN</sequence>
<accession>A0ABT9EFS3</accession>